<feature type="compositionally biased region" description="Low complexity" evidence="7">
    <location>
        <begin position="1204"/>
        <end position="1214"/>
    </location>
</feature>
<gene>
    <name evidence="13" type="ORF">BVC80_1835g747</name>
</gene>
<dbReference type="GO" id="GO:0002926">
    <property type="term" value="P:tRNA wobble base 5-methoxycarbonylmethyl-2-thiouridinylation"/>
    <property type="evidence" value="ECO:0007669"/>
    <property type="project" value="TreeGrafter"/>
</dbReference>
<proteinExistence type="inferred from homology"/>
<sequence length="1337" mass="148924">MKNLKLYSEITLELELQSKEEVLLLSAFDIERNRLFFASSANIIYTSPLPSSQKESLWNKTSLQAEVEPIDLEPGDSITALDYLMEKEALIVGTSNGDLLLHIREENATEVVGRVEGGVMSIAPSPDGALLAVVTGFGQILVMTHDWEVLYETTLDDNLPEDVHGDPNGCSGYLFESPISWRGDGKYFATLSGANNSSSSKRKLKIWERDSGALHASSETKAFMGAALDWMPSGAKVATAYDRKAEKKCPLIVFFERNGLERSSFSIDDQIDGSVEILKWNSNSDLLAAVVRCEGYDSVKIWSFSNNHCYLKQEMRYSRQDRVKLMWDPTKPFCLICWTTGGKITAYNFVWVSAVMENSTAYVIDNSKILVSPLALSLMPPPMCLFSLKFPSPVRDMALFSKNSKNLLAACLSDGSLCVVEFPASDTWEELEGKEFSIEASNSEMAFESFRHLIWLDSHILLGVSYYGPAHSDHRLAISSRENGLYHHQGMNQSQVYSLQEMELVCSENCTPDLVSSSGWNAKFSSQISLEGPVIGIAPNPAKECSAFVQLDGGTVIEYTSKFGITRGQSEQYQQKLDSIGFSSSCPWMNVVPVCDNGVLKSLPFGLDSNSRLHVSGRVLCNNCSSFSFYSNSIDQLMTHLVLTTTQDLLFIIDIDDILHGNPEVKYENFVRVAKKSKEENRNSINIWERGARLVGVLHGDEAGLILQTSRGNLECIYPRKLVLESIANALVQVRFRDALLLVRRHRIDFNVLVDYCGWKAFLQSAKEFVQQVNNLSHITEFICSIKNENVMETLYKNILSVPCLKGKNDILVENLSGFDAKDKVSSILLAIRNALEEQVPESPARELCILTTLARNEPPLLEEALKRIKVVREMELAVVNDPRRKSYPSAEESLKHLLWLSDSEAVYEAALGLYDLHLSAIVALNSQKDPKEFLPFLQGLERMQPGIMQYTIDLKLHRYESALKHIVSAGDAYYEDSMNLMKNNPQLFPLGLQLFTNDSKRSQVLEAWGDHLNDTKCFEDAATTYLCCSSLEKALKAYRACGNWKGVLTVAGLLNLAKKEILQLANELCEEIQALGKPAEAAKIALEYCDDVVSGVGFFVSAREWEEALRVAFMHRRDDLISEVKNAAVECASTLIVEYEEGLEKVGKYLVRYLAVRQRRLVLAAQLQSADRSIDDVDDDAASETSSNFSGMSAYTRGTRKGSNASISSSATSKGREMRRQKHKGGKIRAGSPGEEIALVDHLKSMALTTGAQRELKSLIVTLVTLGKEDTARKLQRSGDGFQLSQRAAVKLAEDTISNDNMDEKTHTLDHYIQKVRGELPQSDAISWQSKVLLPP</sequence>
<dbReference type="PANTHER" id="PTHR12747:SF0">
    <property type="entry name" value="ELONGATOR COMPLEX PROTEIN 1"/>
    <property type="match status" value="1"/>
</dbReference>
<dbReference type="Pfam" id="PF04762">
    <property type="entry name" value="Beta-prop_ELP1_1st"/>
    <property type="match status" value="2"/>
</dbReference>
<evidence type="ECO:0000259" key="9">
    <source>
        <dbReference type="Pfam" id="PF23797"/>
    </source>
</evidence>
<dbReference type="InterPro" id="IPR056169">
    <property type="entry name" value="HB_ELP1"/>
</dbReference>
<comment type="caution">
    <text evidence="13">The sequence shown here is derived from an EMBL/GenBank/DDBJ whole genome shotgun (WGS) entry which is preliminary data.</text>
</comment>
<protein>
    <recommendedName>
        <fullName evidence="5 6">Elongator complex protein 1</fullName>
    </recommendedName>
</protein>
<dbReference type="FunCoup" id="A0A200R6J2">
    <property type="interactions" value="3354"/>
</dbReference>
<dbReference type="InterPro" id="IPR015943">
    <property type="entry name" value="WD40/YVTN_repeat-like_dom_sf"/>
</dbReference>
<evidence type="ECO:0000256" key="4">
    <source>
        <dbReference type="ARBA" id="ARBA00022694"/>
    </source>
</evidence>
<comment type="function">
    <text evidence="6">Component of the elongator complex which is required for multiple tRNA modifications, including mcm5U (5-methoxycarbonylmethyl uridine), mcm5s2U (5-methoxycarbonylmethyl-2-thiouridine), and ncm5U (5-carbamoylmethyl uridine). The elongator complex catalyzes formation of carboxymethyluridine in the wobble base at position 34 in tRNAs.</text>
</comment>
<feature type="domain" description="ELP1 TPR" evidence="10">
    <location>
        <begin position="950"/>
        <end position="1111"/>
    </location>
</feature>
<evidence type="ECO:0000256" key="7">
    <source>
        <dbReference type="SAM" id="MobiDB-lite"/>
    </source>
</evidence>
<evidence type="ECO:0000259" key="11">
    <source>
        <dbReference type="Pfam" id="PF23925"/>
    </source>
</evidence>
<comment type="subcellular location">
    <subcellularLocation>
        <location evidence="6">Cytoplasm</location>
    </subcellularLocation>
    <subcellularLocation>
        <location evidence="6">Nucleus</location>
    </subcellularLocation>
</comment>
<dbReference type="InterPro" id="IPR056167">
    <property type="entry name" value="A-sol_ELP1"/>
</dbReference>
<dbReference type="SUPFAM" id="SSF69322">
    <property type="entry name" value="Tricorn protease domain 2"/>
    <property type="match status" value="1"/>
</dbReference>
<dbReference type="Pfam" id="PF23936">
    <property type="entry name" value="HB_ELP1"/>
    <property type="match status" value="1"/>
</dbReference>
<dbReference type="InterPro" id="IPR056165">
    <property type="entry name" value="Beta-prop_ELP1_2nd"/>
</dbReference>
<evidence type="ECO:0000259" key="10">
    <source>
        <dbReference type="Pfam" id="PF23878"/>
    </source>
</evidence>
<evidence type="ECO:0000256" key="6">
    <source>
        <dbReference type="PIRNR" id="PIRNR017233"/>
    </source>
</evidence>
<evidence type="ECO:0000313" key="14">
    <source>
        <dbReference type="Proteomes" id="UP000195402"/>
    </source>
</evidence>
<feature type="domain" description="ELP1 first N-terminal beta-propeller" evidence="8">
    <location>
        <begin position="1"/>
        <end position="159"/>
    </location>
</feature>
<evidence type="ECO:0000259" key="12">
    <source>
        <dbReference type="Pfam" id="PF23936"/>
    </source>
</evidence>
<feature type="domain" description="ELP1 first N-terminal beta-propeller" evidence="8">
    <location>
        <begin position="178"/>
        <end position="330"/>
    </location>
</feature>
<dbReference type="InterPro" id="IPR056164">
    <property type="entry name" value="Beta-prop_ELP1_1st"/>
</dbReference>
<dbReference type="InParanoid" id="A0A200R6J2"/>
<organism evidence="13 14">
    <name type="scientific">Macleaya cordata</name>
    <name type="common">Five-seeded plume-poppy</name>
    <name type="synonym">Bocconia cordata</name>
    <dbReference type="NCBI Taxonomy" id="56857"/>
    <lineage>
        <taxon>Eukaryota</taxon>
        <taxon>Viridiplantae</taxon>
        <taxon>Streptophyta</taxon>
        <taxon>Embryophyta</taxon>
        <taxon>Tracheophyta</taxon>
        <taxon>Spermatophyta</taxon>
        <taxon>Magnoliopsida</taxon>
        <taxon>Ranunculales</taxon>
        <taxon>Papaveraceae</taxon>
        <taxon>Papaveroideae</taxon>
        <taxon>Macleaya</taxon>
    </lineage>
</organism>
<dbReference type="EMBL" id="MVGT01000437">
    <property type="protein sequence ID" value="OVA18310.1"/>
    <property type="molecule type" value="Genomic_DNA"/>
</dbReference>
<keyword evidence="4" id="KW-0819">tRNA processing</keyword>
<dbReference type="Pfam" id="PF23925">
    <property type="entry name" value="A-sol_ELP1"/>
    <property type="match status" value="1"/>
</dbReference>
<dbReference type="Pfam" id="PF23878">
    <property type="entry name" value="TPR_ELP1"/>
    <property type="match status" value="1"/>
</dbReference>
<comment type="similarity">
    <text evidence="2 6">Belongs to the ELP1/IKA1 family.</text>
</comment>
<accession>A0A200R6J2</accession>
<evidence type="ECO:0000259" key="8">
    <source>
        <dbReference type="Pfam" id="PF04762"/>
    </source>
</evidence>
<dbReference type="InterPro" id="IPR056166">
    <property type="entry name" value="TPR_ELP1"/>
</dbReference>
<dbReference type="OrthoDB" id="40048at2759"/>
<feature type="region of interest" description="Disordered" evidence="7">
    <location>
        <begin position="1176"/>
        <end position="1232"/>
    </location>
</feature>
<feature type="domain" description="ELP1 alpha-solenoid" evidence="11">
    <location>
        <begin position="720"/>
        <end position="941"/>
    </location>
</feature>
<feature type="domain" description="ELP1 N-terminal second beta-propeller" evidence="9">
    <location>
        <begin position="363"/>
        <end position="695"/>
    </location>
</feature>
<dbReference type="PIRSF" id="PIRSF017233">
    <property type="entry name" value="IKAP"/>
    <property type="match status" value="1"/>
</dbReference>
<dbReference type="OMA" id="WRESLYC"/>
<dbReference type="Proteomes" id="UP000195402">
    <property type="component" value="Unassembled WGS sequence"/>
</dbReference>
<keyword evidence="6" id="KW-0539">Nucleus</keyword>
<dbReference type="InterPro" id="IPR006849">
    <property type="entry name" value="Elp1"/>
</dbReference>
<dbReference type="Pfam" id="PF23797">
    <property type="entry name" value="Beta-prop_ELP1_2nd"/>
    <property type="match status" value="1"/>
</dbReference>
<dbReference type="GO" id="GO:0000049">
    <property type="term" value="F:tRNA binding"/>
    <property type="evidence" value="ECO:0007669"/>
    <property type="project" value="TreeGrafter"/>
</dbReference>
<feature type="domain" description="ELP1 three-helical bundle" evidence="12">
    <location>
        <begin position="1123"/>
        <end position="1278"/>
    </location>
</feature>
<keyword evidence="3 6" id="KW-0963">Cytoplasm</keyword>
<dbReference type="GO" id="GO:0033588">
    <property type="term" value="C:elongator holoenzyme complex"/>
    <property type="evidence" value="ECO:0007669"/>
    <property type="project" value="InterPro"/>
</dbReference>
<reference evidence="13 14" key="1">
    <citation type="journal article" date="2017" name="Mol. Plant">
        <title>The Genome of Medicinal Plant Macleaya cordata Provides New Insights into Benzylisoquinoline Alkaloids Metabolism.</title>
        <authorList>
            <person name="Liu X."/>
            <person name="Liu Y."/>
            <person name="Huang P."/>
            <person name="Ma Y."/>
            <person name="Qing Z."/>
            <person name="Tang Q."/>
            <person name="Cao H."/>
            <person name="Cheng P."/>
            <person name="Zheng Y."/>
            <person name="Yuan Z."/>
            <person name="Zhou Y."/>
            <person name="Liu J."/>
            <person name="Tang Z."/>
            <person name="Zhuo Y."/>
            <person name="Zhang Y."/>
            <person name="Yu L."/>
            <person name="Huang J."/>
            <person name="Yang P."/>
            <person name="Peng Q."/>
            <person name="Zhang J."/>
            <person name="Jiang W."/>
            <person name="Zhang Z."/>
            <person name="Lin K."/>
            <person name="Ro D.K."/>
            <person name="Chen X."/>
            <person name="Xiong X."/>
            <person name="Shang Y."/>
            <person name="Huang S."/>
            <person name="Zeng J."/>
        </authorList>
    </citation>
    <scope>NUCLEOTIDE SEQUENCE [LARGE SCALE GENOMIC DNA]</scope>
    <source>
        <strain evidence="14">cv. BLH2017</strain>
        <tissue evidence="13">Root</tissue>
    </source>
</reference>
<dbReference type="UniPathway" id="UPA00988"/>
<dbReference type="GO" id="GO:0005634">
    <property type="term" value="C:nucleus"/>
    <property type="evidence" value="ECO:0007669"/>
    <property type="project" value="UniProtKB-SubCell"/>
</dbReference>
<comment type="pathway">
    <text evidence="1">tRNA modification; 5-methoxycarbonylmethyl-2-thiouridine-tRNA biosynthesis.</text>
</comment>
<evidence type="ECO:0000256" key="1">
    <source>
        <dbReference type="ARBA" id="ARBA00005043"/>
    </source>
</evidence>
<evidence type="ECO:0000256" key="3">
    <source>
        <dbReference type="ARBA" id="ARBA00022490"/>
    </source>
</evidence>
<dbReference type="GO" id="GO:0005829">
    <property type="term" value="C:cytosol"/>
    <property type="evidence" value="ECO:0007669"/>
    <property type="project" value="TreeGrafter"/>
</dbReference>
<keyword evidence="14" id="KW-1185">Reference proteome</keyword>
<dbReference type="PANTHER" id="PTHR12747">
    <property type="entry name" value="ELONGATOR COMPLEX PROTEIN 1"/>
    <property type="match status" value="1"/>
</dbReference>
<name>A0A200R6J2_MACCD</name>
<evidence type="ECO:0000313" key="13">
    <source>
        <dbReference type="EMBL" id="OVA18310.1"/>
    </source>
</evidence>
<feature type="compositionally biased region" description="Basic residues" evidence="7">
    <location>
        <begin position="1218"/>
        <end position="1228"/>
    </location>
</feature>
<dbReference type="Gene3D" id="2.130.10.10">
    <property type="entry name" value="YVTN repeat-like/Quinoprotein amine dehydrogenase"/>
    <property type="match status" value="1"/>
</dbReference>
<evidence type="ECO:0000256" key="5">
    <source>
        <dbReference type="ARBA" id="ARBA00029535"/>
    </source>
</evidence>
<dbReference type="STRING" id="56857.A0A200R6J2"/>
<evidence type="ECO:0000256" key="2">
    <source>
        <dbReference type="ARBA" id="ARBA00006086"/>
    </source>
</evidence>